<protein>
    <submittedName>
        <fullName evidence="2">Uncharacterized protein</fullName>
    </submittedName>
</protein>
<dbReference type="InterPro" id="IPR045010">
    <property type="entry name" value="MDR_fam"/>
</dbReference>
<dbReference type="AlphaFoldDB" id="A0AA88UQP5"/>
<dbReference type="EMBL" id="JAVXUO010000186">
    <property type="protein sequence ID" value="KAK2994590.1"/>
    <property type="molecule type" value="Genomic_DNA"/>
</dbReference>
<dbReference type="Gene3D" id="3.90.180.10">
    <property type="entry name" value="Medium-chain alcohol dehydrogenases, catalytic domain"/>
    <property type="match status" value="1"/>
</dbReference>
<dbReference type="Proteomes" id="UP001187471">
    <property type="component" value="Unassembled WGS sequence"/>
</dbReference>
<evidence type="ECO:0000256" key="1">
    <source>
        <dbReference type="SAM" id="MobiDB-lite"/>
    </source>
</evidence>
<accession>A0AA88UQP5</accession>
<evidence type="ECO:0000313" key="2">
    <source>
        <dbReference type="EMBL" id="KAK2994590.1"/>
    </source>
</evidence>
<name>A0AA88UQP5_9ASTE</name>
<dbReference type="PANTHER" id="PTHR43205">
    <property type="entry name" value="PROSTAGLANDIN REDUCTASE"/>
    <property type="match status" value="1"/>
</dbReference>
<dbReference type="Gene3D" id="3.40.50.720">
    <property type="entry name" value="NAD(P)-binding Rossmann-like Domain"/>
    <property type="match status" value="1"/>
</dbReference>
<dbReference type="GO" id="GO:0032440">
    <property type="term" value="F:2-alkenal reductase [NAD(P)H] activity"/>
    <property type="evidence" value="ECO:0007669"/>
    <property type="project" value="TreeGrafter"/>
</dbReference>
<proteinExistence type="predicted"/>
<evidence type="ECO:0000313" key="3">
    <source>
        <dbReference type="Proteomes" id="UP001187471"/>
    </source>
</evidence>
<dbReference type="InterPro" id="IPR036291">
    <property type="entry name" value="NAD(P)-bd_dom_sf"/>
</dbReference>
<dbReference type="SUPFAM" id="SSF51735">
    <property type="entry name" value="NAD(P)-binding Rossmann-fold domains"/>
    <property type="match status" value="1"/>
</dbReference>
<gene>
    <name evidence="2" type="ORF">RJ640_016854</name>
</gene>
<dbReference type="PANTHER" id="PTHR43205:SF7">
    <property type="entry name" value="PROSTAGLANDIN REDUCTASE 1"/>
    <property type="match status" value="1"/>
</dbReference>
<feature type="region of interest" description="Disordered" evidence="1">
    <location>
        <begin position="1"/>
        <end position="26"/>
    </location>
</feature>
<organism evidence="2 3">
    <name type="scientific">Escallonia rubra</name>
    <dbReference type="NCBI Taxonomy" id="112253"/>
    <lineage>
        <taxon>Eukaryota</taxon>
        <taxon>Viridiplantae</taxon>
        <taxon>Streptophyta</taxon>
        <taxon>Embryophyta</taxon>
        <taxon>Tracheophyta</taxon>
        <taxon>Spermatophyta</taxon>
        <taxon>Magnoliopsida</taxon>
        <taxon>eudicotyledons</taxon>
        <taxon>Gunneridae</taxon>
        <taxon>Pentapetalae</taxon>
        <taxon>asterids</taxon>
        <taxon>campanulids</taxon>
        <taxon>Escalloniales</taxon>
        <taxon>Escalloniaceae</taxon>
        <taxon>Escallonia</taxon>
    </lineage>
</organism>
<keyword evidence="3" id="KW-1185">Reference proteome</keyword>
<reference evidence="2" key="1">
    <citation type="submission" date="2022-12" db="EMBL/GenBank/DDBJ databases">
        <title>Draft genome assemblies for two species of Escallonia (Escalloniales).</title>
        <authorList>
            <person name="Chanderbali A."/>
            <person name="Dervinis C."/>
            <person name="Anghel I."/>
            <person name="Soltis D."/>
            <person name="Soltis P."/>
            <person name="Zapata F."/>
        </authorList>
    </citation>
    <scope>NUCLEOTIDE SEQUENCE</scope>
    <source>
        <strain evidence="2">UCBG92.1500</strain>
        <tissue evidence="2">Leaf</tissue>
    </source>
</reference>
<sequence length="301" mass="33600">MGAMRNSPKAEMGAARNSPKPSPRRRSTTLQYLFDLDSRISGSNLTGNSSIVRRSPIEFENEELLSIISYCTFTYPFTDPTESASHQDLKRLKLVCLVSLFVLVFTRSVRTPKEGETVFVSAASDAVGQLVGQLAKLMVCNVVGSSGCKAKKFLRPTFYWWLNHEFDFLTVLTVTRYFPEGIAINFENVRGKTLDAVILNMRKNGRIALCGMISQYNLAEPEGVKILVPLIRKGITMNGFSSLDYLTRYSKFMDILLPFIREGKIVYIEDVAEGLEKTPAALVGLFSGRNIGKQVIVVSRE</sequence>
<comment type="caution">
    <text evidence="2">The sequence shown here is derived from an EMBL/GenBank/DDBJ whole genome shotgun (WGS) entry which is preliminary data.</text>
</comment>